<feature type="transmembrane region" description="Helical" evidence="8">
    <location>
        <begin position="65"/>
        <end position="91"/>
    </location>
</feature>
<comment type="similarity">
    <text evidence="2">Belongs to the MreD family.</text>
</comment>
<evidence type="ECO:0000313" key="9">
    <source>
        <dbReference type="EMBL" id="PAT35421.1"/>
    </source>
</evidence>
<dbReference type="PIRSF" id="PIRSF018472">
    <property type="entry name" value="MreD_proteobac"/>
    <property type="match status" value="1"/>
</dbReference>
<feature type="transmembrane region" description="Helical" evidence="8">
    <location>
        <begin position="139"/>
        <end position="158"/>
    </location>
</feature>
<dbReference type="NCBIfam" id="TIGR03426">
    <property type="entry name" value="shape_MreD"/>
    <property type="match status" value="1"/>
</dbReference>
<keyword evidence="3" id="KW-1003">Cell membrane</keyword>
<dbReference type="EMBL" id="NSJF01000002">
    <property type="protein sequence ID" value="PAT35421.1"/>
    <property type="molecule type" value="Genomic_DNA"/>
</dbReference>
<evidence type="ECO:0000256" key="1">
    <source>
        <dbReference type="ARBA" id="ARBA00004651"/>
    </source>
</evidence>
<evidence type="ECO:0000256" key="4">
    <source>
        <dbReference type="ARBA" id="ARBA00022692"/>
    </source>
</evidence>
<evidence type="ECO:0000256" key="5">
    <source>
        <dbReference type="ARBA" id="ARBA00022960"/>
    </source>
</evidence>
<evidence type="ECO:0000256" key="8">
    <source>
        <dbReference type="SAM" id="Phobius"/>
    </source>
</evidence>
<dbReference type="InterPro" id="IPR007227">
    <property type="entry name" value="Cell_shape_determining_MreD"/>
</dbReference>
<organism evidence="9 10">
    <name type="scientific">Vandammella animalimorsus</name>
    <dbReference type="NCBI Taxonomy" id="2029117"/>
    <lineage>
        <taxon>Bacteria</taxon>
        <taxon>Pseudomonadati</taxon>
        <taxon>Pseudomonadota</taxon>
        <taxon>Betaproteobacteria</taxon>
        <taxon>Burkholderiales</taxon>
        <taxon>Comamonadaceae</taxon>
        <taxon>Vandammella</taxon>
    </lineage>
</organism>
<dbReference type="Pfam" id="PF04093">
    <property type="entry name" value="MreD"/>
    <property type="match status" value="1"/>
</dbReference>
<protein>
    <submittedName>
        <fullName evidence="9">Rod shape-determining protein MreD</fullName>
    </submittedName>
</protein>
<dbReference type="InterPro" id="IPR026034">
    <property type="entry name" value="MreD_proteobac"/>
</dbReference>
<feature type="transmembrane region" description="Helical" evidence="8">
    <location>
        <begin position="111"/>
        <end position="130"/>
    </location>
</feature>
<dbReference type="Proteomes" id="UP000217999">
    <property type="component" value="Unassembled WGS sequence"/>
</dbReference>
<feature type="transmembrane region" description="Helical" evidence="8">
    <location>
        <begin position="12"/>
        <end position="32"/>
    </location>
</feature>
<accession>A0A2A2ACF9</accession>
<keyword evidence="6 8" id="KW-1133">Transmembrane helix</keyword>
<gene>
    <name evidence="9" type="primary">mreD</name>
    <name evidence="9" type="ORF">CK620_06050</name>
</gene>
<name>A0A2A2ACF9_9BURK</name>
<evidence type="ECO:0000256" key="6">
    <source>
        <dbReference type="ARBA" id="ARBA00022989"/>
    </source>
</evidence>
<evidence type="ECO:0000256" key="3">
    <source>
        <dbReference type="ARBA" id="ARBA00022475"/>
    </source>
</evidence>
<sequence length="174" mass="19716">MFNIHRTEQLLRPARPLFIAASLLVALCLHALPMGQVPWFPDVMLLVLCFWALHQPQRVGIGTAFVLGVAVDVLHASLLGQHALAYIVAVFWVQTVQNRLRWYQGGMQQAILLLLPFFFVSALQACLGWLSSRIWPSSLVFLAPLLQALLWPLVRHWLLAPQLSPLTEKERRPL</sequence>
<keyword evidence="4 8" id="KW-0812">Transmembrane</keyword>
<comment type="subcellular location">
    <subcellularLocation>
        <location evidence="1">Cell membrane</location>
        <topology evidence="1">Multi-pass membrane protein</topology>
    </subcellularLocation>
</comment>
<dbReference type="AlphaFoldDB" id="A0A2A2ACF9"/>
<dbReference type="RefSeq" id="WP_095549513.1">
    <property type="nucleotide sequence ID" value="NZ_CP156659.1"/>
</dbReference>
<reference evidence="9 10" key="1">
    <citation type="submission" date="2017-08" db="EMBL/GenBank/DDBJ databases">
        <title>WGS of Clinical strains of the CDC Group NO-1 linked to zoonotic infections in humans.</title>
        <authorList>
            <person name="Bernier A.-M."/>
            <person name="Bernard K."/>
        </authorList>
    </citation>
    <scope>NUCLEOTIDE SEQUENCE [LARGE SCALE GENOMIC DNA]</scope>
    <source>
        <strain evidence="9 10">NML03-0146</strain>
    </source>
</reference>
<dbReference type="PANTHER" id="PTHR37484">
    <property type="entry name" value="ROD SHAPE-DETERMINING PROTEIN MRED"/>
    <property type="match status" value="1"/>
</dbReference>
<keyword evidence="5" id="KW-0133">Cell shape</keyword>
<comment type="caution">
    <text evidence="9">The sequence shown here is derived from an EMBL/GenBank/DDBJ whole genome shotgun (WGS) entry which is preliminary data.</text>
</comment>
<dbReference type="GO" id="GO:0008360">
    <property type="term" value="P:regulation of cell shape"/>
    <property type="evidence" value="ECO:0007669"/>
    <property type="project" value="UniProtKB-KW"/>
</dbReference>
<evidence type="ECO:0000256" key="2">
    <source>
        <dbReference type="ARBA" id="ARBA00007776"/>
    </source>
</evidence>
<proteinExistence type="inferred from homology"/>
<keyword evidence="7 8" id="KW-0472">Membrane</keyword>
<dbReference type="GO" id="GO:0005886">
    <property type="term" value="C:plasma membrane"/>
    <property type="evidence" value="ECO:0007669"/>
    <property type="project" value="UniProtKB-SubCell"/>
</dbReference>
<evidence type="ECO:0000256" key="7">
    <source>
        <dbReference type="ARBA" id="ARBA00023136"/>
    </source>
</evidence>
<evidence type="ECO:0000313" key="10">
    <source>
        <dbReference type="Proteomes" id="UP000217999"/>
    </source>
</evidence>
<dbReference type="PANTHER" id="PTHR37484:SF1">
    <property type="entry name" value="ROD SHAPE-DETERMINING PROTEIN MRED"/>
    <property type="match status" value="1"/>
</dbReference>